<dbReference type="PANTHER" id="PTHR48050:SF13">
    <property type="entry name" value="STEROL 3-BETA-GLUCOSYLTRANSFERASE UGT80A2"/>
    <property type="match status" value="1"/>
</dbReference>
<reference evidence="2 3" key="1">
    <citation type="journal article" date="2015" name="Biotechnol. Bioeng.">
        <title>Genome sequence and phenotypic characterization of Caulobacter segnis.</title>
        <authorList>
            <person name="Patel S."/>
            <person name="Fletcher B."/>
            <person name="Scott D.C."/>
            <person name="Ely B."/>
        </authorList>
    </citation>
    <scope>NUCLEOTIDE SEQUENCE [LARGE SCALE GENOMIC DNA]</scope>
    <source>
        <strain evidence="2 3">TK0059</strain>
    </source>
</reference>
<dbReference type="SUPFAM" id="SSF53756">
    <property type="entry name" value="UDP-Glycosyltransferase/glycogen phosphorylase"/>
    <property type="match status" value="1"/>
</dbReference>
<dbReference type="Pfam" id="PF06722">
    <property type="entry name" value="EryCIII-like_C"/>
    <property type="match status" value="1"/>
</dbReference>
<sequence length="433" mass="46724">MKIIIAALPAAGHLNPMLGIGCFLAELGHEICVYTGTTMRSRVTALGLKFHPLPEAVDFDLSDINARFEGRAELSEHDQVALDFENMFLGAIAEQDAGLQKLLLQWPAEVVLAEGLFYGVLPLILRNHEPRPTVIQCGVCPPPLPRMDFGSYGSGAPFTDSPEERAHYRDVVAPMVRDLLAPLQATYARVLSDLNLGEPNSDFLRANLLNADIFLQSGVPAFEYPAGPLPDNFRFIGLPPQPPAPVDVPAWASDLDRYRRVVLVTQGTIANADLRQLLSPTIATLGNDSDTLIVATSGGRAVAGADQMPANVRIVDYIPFGWILPRIDVLVTNGGFGGVLQALSLGVPLVVAGTTEDKKEVSARVSWSGVGVSLGTDTPSDEQMADALGQVLKKPAFRKRAQALAEEFKRYDARVALVEALEQARARNASQFI</sequence>
<evidence type="ECO:0000259" key="1">
    <source>
        <dbReference type="Pfam" id="PF06722"/>
    </source>
</evidence>
<accession>A0ABN5IVX1</accession>
<keyword evidence="3" id="KW-1185">Reference proteome</keyword>
<dbReference type="EMBL" id="CP027850">
    <property type="protein sequence ID" value="AVQ03155.1"/>
    <property type="molecule type" value="Genomic_DNA"/>
</dbReference>
<proteinExistence type="predicted"/>
<protein>
    <submittedName>
        <fullName evidence="2">UDP-glucosyltransferase</fullName>
    </submittedName>
</protein>
<feature type="domain" description="Erythromycin biosynthesis protein CIII-like C-terminal" evidence="1">
    <location>
        <begin position="289"/>
        <end position="408"/>
    </location>
</feature>
<name>A0ABN5IVX1_9CAUL</name>
<dbReference type="RefSeq" id="WP_013080145.1">
    <property type="nucleotide sequence ID" value="NZ_CP027850.1"/>
</dbReference>
<dbReference type="InterPro" id="IPR010610">
    <property type="entry name" value="EryCIII-like_C"/>
</dbReference>
<dbReference type="PROSITE" id="PS51257">
    <property type="entry name" value="PROKAR_LIPOPROTEIN"/>
    <property type="match status" value="1"/>
</dbReference>
<dbReference type="PANTHER" id="PTHR48050">
    <property type="entry name" value="STEROL 3-BETA-GLUCOSYLTRANSFERASE"/>
    <property type="match status" value="1"/>
</dbReference>
<dbReference type="InterPro" id="IPR050426">
    <property type="entry name" value="Glycosyltransferase_28"/>
</dbReference>
<dbReference type="Gene3D" id="3.40.50.2000">
    <property type="entry name" value="Glycogen Phosphorylase B"/>
    <property type="match status" value="2"/>
</dbReference>
<dbReference type="Proteomes" id="UP000240527">
    <property type="component" value="Chromosome"/>
</dbReference>
<evidence type="ECO:0000313" key="3">
    <source>
        <dbReference type="Proteomes" id="UP000240527"/>
    </source>
</evidence>
<gene>
    <name evidence="2" type="ORF">B7G68_15655</name>
</gene>
<organism evidence="2 3">
    <name type="scientific">Caulobacter segnis</name>
    <dbReference type="NCBI Taxonomy" id="88688"/>
    <lineage>
        <taxon>Bacteria</taxon>
        <taxon>Pseudomonadati</taxon>
        <taxon>Pseudomonadota</taxon>
        <taxon>Alphaproteobacteria</taxon>
        <taxon>Caulobacterales</taxon>
        <taxon>Caulobacteraceae</taxon>
        <taxon>Caulobacter</taxon>
    </lineage>
</organism>
<dbReference type="CDD" id="cd03784">
    <property type="entry name" value="GT1_Gtf-like"/>
    <property type="match status" value="1"/>
</dbReference>
<evidence type="ECO:0000313" key="2">
    <source>
        <dbReference type="EMBL" id="AVQ03155.1"/>
    </source>
</evidence>
<dbReference type="InterPro" id="IPR002213">
    <property type="entry name" value="UDP_glucos_trans"/>
</dbReference>